<proteinExistence type="predicted"/>
<dbReference type="Pfam" id="PF21822">
    <property type="entry name" value="Phage_TAC_15"/>
    <property type="match status" value="1"/>
</dbReference>
<sequence>MQPTVNFKDVVVSGRTFRVKKFGARTGAFMAIKISKLLAPIVKQIDLGKLKKAEDVAGVDISAFNLSGIMESLGSLSEADFDYLHDTCLKAAGEMLPVGFTPVLNANGSYGVIGIEEDTMTVLALIAHVLMFNVSGFFQGGPLASLVGGLLTTSPQS</sequence>
<dbReference type="InterPro" id="IPR049156">
    <property type="entry name" value="Phage_chap_TAC_15-like"/>
</dbReference>
<gene>
    <name evidence="1" type="ORF">G9U52_27385</name>
</gene>
<name>A0ABX0JE59_9BACL</name>
<reference evidence="1" key="1">
    <citation type="submission" date="2020-03" db="EMBL/GenBank/DDBJ databases">
        <title>Draft sequencing of Paenibacilllus sp. S3N08.</title>
        <authorList>
            <person name="Kim D.-U."/>
        </authorList>
    </citation>
    <scope>NUCLEOTIDE SEQUENCE</scope>
    <source>
        <strain evidence="1">S3N08</strain>
    </source>
</reference>
<keyword evidence="2" id="KW-1185">Reference proteome</keyword>
<dbReference type="RefSeq" id="WP_166153847.1">
    <property type="nucleotide sequence ID" value="NZ_JAAOIW010000012.1"/>
</dbReference>
<evidence type="ECO:0000313" key="1">
    <source>
        <dbReference type="EMBL" id="NHN33544.1"/>
    </source>
</evidence>
<comment type="caution">
    <text evidence="1">The sequence shown here is derived from an EMBL/GenBank/DDBJ whole genome shotgun (WGS) entry which is preliminary data.</text>
</comment>
<accession>A0ABX0JE59</accession>
<dbReference type="EMBL" id="JAAOIW010000012">
    <property type="protein sequence ID" value="NHN33544.1"/>
    <property type="molecule type" value="Genomic_DNA"/>
</dbReference>
<protein>
    <submittedName>
        <fullName evidence="1">Uncharacterized protein</fullName>
    </submittedName>
</protein>
<evidence type="ECO:0000313" key="2">
    <source>
        <dbReference type="Proteomes" id="UP001165962"/>
    </source>
</evidence>
<organism evidence="1 2">
    <name type="scientific">Paenibacillus agricola</name>
    <dbReference type="NCBI Taxonomy" id="2716264"/>
    <lineage>
        <taxon>Bacteria</taxon>
        <taxon>Bacillati</taxon>
        <taxon>Bacillota</taxon>
        <taxon>Bacilli</taxon>
        <taxon>Bacillales</taxon>
        <taxon>Paenibacillaceae</taxon>
        <taxon>Paenibacillus</taxon>
    </lineage>
</organism>
<dbReference type="Proteomes" id="UP001165962">
    <property type="component" value="Unassembled WGS sequence"/>
</dbReference>